<proteinExistence type="predicted"/>
<protein>
    <submittedName>
        <fullName evidence="1">Uncharacterized protein</fullName>
    </submittedName>
</protein>
<comment type="caution">
    <text evidence="1">The sequence shown here is derived from an EMBL/GenBank/DDBJ whole genome shotgun (WGS) entry which is preliminary data.</text>
</comment>
<evidence type="ECO:0000313" key="1">
    <source>
        <dbReference type="EMBL" id="SOR61908.1"/>
    </source>
</evidence>
<sequence>MRILLYKSLTLKKFTLFLCNKIEFIEFESLKMFVKSFKFHLRRQSISVKIIRIVEKLILYGFSLYGNGRLKRFVNCCYGIFQQLYSIS</sequence>
<organism evidence="1 2">
    <name type="scientific">Leptospira interrogans serovar Manilae</name>
    <dbReference type="NCBI Taxonomy" id="214675"/>
    <lineage>
        <taxon>Bacteria</taxon>
        <taxon>Pseudomonadati</taxon>
        <taxon>Spirochaetota</taxon>
        <taxon>Spirochaetia</taxon>
        <taxon>Leptospirales</taxon>
        <taxon>Leptospiraceae</taxon>
        <taxon>Leptospira</taxon>
    </lineage>
</organism>
<reference evidence="1 2" key="1">
    <citation type="submission" date="2017-11" db="EMBL/GenBank/DDBJ databases">
        <authorList>
            <person name="Lechat P."/>
        </authorList>
    </citation>
    <scope>NUCLEOTIDE SEQUENCE [LARGE SCALE GENOMIC DNA]</scope>
    <source>
        <strain evidence="1">L495</strain>
    </source>
</reference>
<dbReference type="AlphaFoldDB" id="A0AAQ1P132"/>
<gene>
    <name evidence="1" type="ORF">LMANV2_350034</name>
</gene>
<evidence type="ECO:0000313" key="2">
    <source>
        <dbReference type="Proteomes" id="UP000234460"/>
    </source>
</evidence>
<accession>A0AAQ1P132</accession>
<dbReference type="EMBL" id="OEJX01000029">
    <property type="protein sequence ID" value="SOR61908.1"/>
    <property type="molecule type" value="Genomic_DNA"/>
</dbReference>
<dbReference type="Proteomes" id="UP000234460">
    <property type="component" value="Chromosome LMANV2"/>
</dbReference>
<name>A0AAQ1P132_LEPIR</name>